<proteinExistence type="predicted"/>
<evidence type="ECO:0000313" key="3">
    <source>
        <dbReference type="Proteomes" id="UP000262582"/>
    </source>
</evidence>
<protein>
    <submittedName>
        <fullName evidence="2">Uncharacterized protein</fullName>
    </submittedName>
</protein>
<reference evidence="2 4" key="1">
    <citation type="submission" date="2017-09" db="EMBL/GenBank/DDBJ databases">
        <title>Genomics of the genus Arcobacter.</title>
        <authorList>
            <person name="Perez-Cataluna A."/>
            <person name="Figueras M.J."/>
            <person name="Salas-Masso N."/>
        </authorList>
    </citation>
    <scope>NUCLEOTIDE SEQUENCE [LARGE SCALE GENOMIC DNA]</scope>
    <source>
        <strain evidence="2 4">CECT 7837</strain>
    </source>
</reference>
<sequence>MTPNEYIKTNKLEWQPSFNGSISSSLNAYRGALIIEEGKKLSETKIMPPKAQAKQVIMISENDKVKFFACELETFNYFEAFFEKYKTFFDKDSIIVLYVIDLDGNGIFEYEGIKFNAIMLYENSVWNEVLDFLSLEKGDLKKLSNEDKLVAIYDELANLEKEEVNKTYDEMLALIGNTKKALMGAV</sequence>
<evidence type="ECO:0000313" key="2">
    <source>
        <dbReference type="EMBL" id="RXI31056.1"/>
    </source>
</evidence>
<reference evidence="1 3" key="2">
    <citation type="submission" date="2018-08" db="EMBL/GenBank/DDBJ databases">
        <title>Complete genome of the Arcobacter ellisii type strain LMG 26155.</title>
        <authorList>
            <person name="Miller W.G."/>
            <person name="Yee E."/>
            <person name="Bono J.L."/>
        </authorList>
    </citation>
    <scope>NUCLEOTIDE SEQUENCE [LARGE SCALE GENOMIC DNA]</scope>
    <source>
        <strain evidence="1 3">LMG 26155</strain>
    </source>
</reference>
<name>A0A347U677_9BACT</name>
<dbReference type="Proteomes" id="UP000262582">
    <property type="component" value="Chromosome"/>
</dbReference>
<dbReference type="OrthoDB" id="5339261at2"/>
<gene>
    <name evidence="1" type="ORF">AELL_0675</name>
    <name evidence="2" type="ORF">CP962_06245</name>
</gene>
<accession>A0A347U677</accession>
<evidence type="ECO:0000313" key="4">
    <source>
        <dbReference type="Proteomes" id="UP000290588"/>
    </source>
</evidence>
<dbReference type="Proteomes" id="UP000290588">
    <property type="component" value="Unassembled WGS sequence"/>
</dbReference>
<keyword evidence="3" id="KW-1185">Reference proteome</keyword>
<organism evidence="2 4">
    <name type="scientific">Arcobacter ellisii</name>
    <dbReference type="NCBI Taxonomy" id="913109"/>
    <lineage>
        <taxon>Bacteria</taxon>
        <taxon>Pseudomonadati</taxon>
        <taxon>Campylobacterota</taxon>
        <taxon>Epsilonproteobacteria</taxon>
        <taxon>Campylobacterales</taxon>
        <taxon>Arcobacteraceae</taxon>
        <taxon>Arcobacter</taxon>
    </lineage>
</organism>
<evidence type="ECO:0000313" key="1">
    <source>
        <dbReference type="EMBL" id="AXX94355.1"/>
    </source>
</evidence>
<dbReference type="AlphaFoldDB" id="A0A347U677"/>
<dbReference type="KEGG" id="aell:AELL_0675"/>
<dbReference type="EMBL" id="NXIG01000005">
    <property type="protein sequence ID" value="RXI31056.1"/>
    <property type="molecule type" value="Genomic_DNA"/>
</dbReference>
<dbReference type="EMBL" id="CP032097">
    <property type="protein sequence ID" value="AXX94355.1"/>
    <property type="molecule type" value="Genomic_DNA"/>
</dbReference>
<dbReference type="RefSeq" id="WP_118916586.1">
    <property type="nucleotide sequence ID" value="NZ_CP032097.1"/>
</dbReference>